<evidence type="ECO:0000313" key="3">
    <source>
        <dbReference type="Proteomes" id="UP000070133"/>
    </source>
</evidence>
<reference evidence="2 3" key="1">
    <citation type="submission" date="2015-07" db="EMBL/GenBank/DDBJ databases">
        <title>Comparative genomics of the Sigatoka disease complex on banana suggests a link between parallel evolutionary changes in Pseudocercospora fijiensis and Pseudocercospora eumusae and increased virulence on the banana host.</title>
        <authorList>
            <person name="Chang T.-C."/>
            <person name="Salvucci A."/>
            <person name="Crous P.W."/>
            <person name="Stergiopoulos I."/>
        </authorList>
    </citation>
    <scope>NUCLEOTIDE SEQUENCE [LARGE SCALE GENOMIC DNA]</scope>
    <source>
        <strain evidence="2 3">CBS 114824</strain>
    </source>
</reference>
<feature type="region of interest" description="Disordered" evidence="1">
    <location>
        <begin position="21"/>
        <end position="45"/>
    </location>
</feature>
<evidence type="ECO:0000256" key="1">
    <source>
        <dbReference type="SAM" id="MobiDB-lite"/>
    </source>
</evidence>
<gene>
    <name evidence="2" type="ORF">AC578_6420</name>
</gene>
<accession>A0A139H6T9</accession>
<protein>
    <submittedName>
        <fullName evidence="2">Uncharacterized protein</fullName>
    </submittedName>
</protein>
<organism evidence="2 3">
    <name type="scientific">Pseudocercospora eumusae</name>
    <dbReference type="NCBI Taxonomy" id="321146"/>
    <lineage>
        <taxon>Eukaryota</taxon>
        <taxon>Fungi</taxon>
        <taxon>Dikarya</taxon>
        <taxon>Ascomycota</taxon>
        <taxon>Pezizomycotina</taxon>
        <taxon>Dothideomycetes</taxon>
        <taxon>Dothideomycetidae</taxon>
        <taxon>Mycosphaerellales</taxon>
        <taxon>Mycosphaerellaceae</taxon>
        <taxon>Pseudocercospora</taxon>
    </lineage>
</organism>
<dbReference type="AlphaFoldDB" id="A0A139H6T9"/>
<evidence type="ECO:0000313" key="2">
    <source>
        <dbReference type="EMBL" id="KXS98167.1"/>
    </source>
</evidence>
<dbReference type="EMBL" id="LFZN01000120">
    <property type="protein sequence ID" value="KXS98167.1"/>
    <property type="molecule type" value="Genomic_DNA"/>
</dbReference>
<proteinExistence type="predicted"/>
<dbReference type="Proteomes" id="UP000070133">
    <property type="component" value="Unassembled WGS sequence"/>
</dbReference>
<feature type="compositionally biased region" description="Polar residues" evidence="1">
    <location>
        <begin position="25"/>
        <end position="45"/>
    </location>
</feature>
<sequence length="536" mass="61280">MGRRQFLTRLALGRSAFEADVDEATASNESQQSSPAVQDDGTTQQFDAKGRLINPNIDRFNAEMRKAQNEVLALVGVVERKDHVDQVNELRFKYIQKHRQELLHEEHQRGDLLQYVFIPIRFFSHLWTDAFRQRVQIGYYDSSRTMAEILGIEWAAMWRGGTKWSLATRFPALGDTIAHICVRIPLLLLSEQLIGIMQDAVVRRQDITRKARQNIYTTMNLLFESLALAIDIFLLPMQFHACAQKLGLAPVLPLFPSWTTFLPWHPDSFHNFGWKPLANLGILSSLTSPAVLLLFHKLIHYDIVNDDIPIFSLLTDFRYPPITEELRHVAVPTRKDIFGSLMHYCYALRHRILQWTGWNVITRERRPNRAKDYENDTIIPATQTAKWPIHRSTALAHLPAQILAESIDEFFSRIICLPFESLMARSIAASITNKTPLASPFYQPFGGGPISAFFRSPSATTISHVGQYLSRLGLSIAMTCTLDTILFFGAYRTVRSMGVEHFDWGRKGKIGRLIYTEEGMEGVDGEEMEEERLDSE</sequence>
<comment type="caution">
    <text evidence="2">The sequence shown here is derived from an EMBL/GenBank/DDBJ whole genome shotgun (WGS) entry which is preliminary data.</text>
</comment>
<name>A0A139H6T9_9PEZI</name>
<dbReference type="OrthoDB" id="5383784at2759"/>
<keyword evidence="3" id="KW-1185">Reference proteome</keyword>